<feature type="signal peptide" evidence="1">
    <location>
        <begin position="1"/>
        <end position="23"/>
    </location>
</feature>
<protein>
    <submittedName>
        <fullName evidence="2">14686_t:CDS:1</fullName>
    </submittedName>
</protein>
<accession>A0A9N9FTV6</accession>
<comment type="caution">
    <text evidence="2">The sequence shown here is derived from an EMBL/GenBank/DDBJ whole genome shotgun (WGS) entry which is preliminary data.</text>
</comment>
<organism evidence="2 3">
    <name type="scientific">Racocetra fulgida</name>
    <dbReference type="NCBI Taxonomy" id="60492"/>
    <lineage>
        <taxon>Eukaryota</taxon>
        <taxon>Fungi</taxon>
        <taxon>Fungi incertae sedis</taxon>
        <taxon>Mucoromycota</taxon>
        <taxon>Glomeromycotina</taxon>
        <taxon>Glomeromycetes</taxon>
        <taxon>Diversisporales</taxon>
        <taxon>Gigasporaceae</taxon>
        <taxon>Racocetra</taxon>
    </lineage>
</organism>
<keyword evidence="3" id="KW-1185">Reference proteome</keyword>
<dbReference type="EMBL" id="CAJVPZ010005321">
    <property type="protein sequence ID" value="CAG8559818.1"/>
    <property type="molecule type" value="Genomic_DNA"/>
</dbReference>
<evidence type="ECO:0000313" key="3">
    <source>
        <dbReference type="Proteomes" id="UP000789396"/>
    </source>
</evidence>
<evidence type="ECO:0000256" key="1">
    <source>
        <dbReference type="SAM" id="SignalP"/>
    </source>
</evidence>
<dbReference type="AlphaFoldDB" id="A0A9N9FTV6"/>
<gene>
    <name evidence="2" type="ORF">RFULGI_LOCUS5011</name>
</gene>
<proteinExistence type="predicted"/>
<dbReference type="OrthoDB" id="2392981at2759"/>
<dbReference type="Proteomes" id="UP000789396">
    <property type="component" value="Unassembled WGS sequence"/>
</dbReference>
<sequence length="178" mass="18775">MNRLLFIHLFLLVALFVTNAVNAAVPKKKLFDQRCRIDRTNVEKIFVSVNPDPVVAGKNVTFSVSGFLSQDIADNGEVRVSFFSVLETQIGGGSAPAPPTKAENTFSVDTTLEAPALLPDPYIMQVVVVNPNDPADPQKDIIGCIGAVVGTNVGPGGLESPPNGSANKIAVGDSFLVL</sequence>
<name>A0A9N9FTV6_9GLOM</name>
<feature type="chain" id="PRO_5040219126" evidence="1">
    <location>
        <begin position="24"/>
        <end position="178"/>
    </location>
</feature>
<reference evidence="2" key="1">
    <citation type="submission" date="2021-06" db="EMBL/GenBank/DDBJ databases">
        <authorList>
            <person name="Kallberg Y."/>
            <person name="Tangrot J."/>
            <person name="Rosling A."/>
        </authorList>
    </citation>
    <scope>NUCLEOTIDE SEQUENCE</scope>
    <source>
        <strain evidence="2">IN212</strain>
    </source>
</reference>
<keyword evidence="1" id="KW-0732">Signal</keyword>
<evidence type="ECO:0000313" key="2">
    <source>
        <dbReference type="EMBL" id="CAG8559818.1"/>
    </source>
</evidence>